<evidence type="ECO:0000313" key="3">
    <source>
        <dbReference type="Proteomes" id="UP000295560"/>
    </source>
</evidence>
<feature type="region of interest" description="Disordered" evidence="1">
    <location>
        <begin position="58"/>
        <end position="79"/>
    </location>
</feature>
<evidence type="ECO:0000313" key="2">
    <source>
        <dbReference type="EMBL" id="TCK21377.1"/>
    </source>
</evidence>
<proteinExistence type="predicted"/>
<accession>A0A4R1HGT0</accession>
<comment type="caution">
    <text evidence="2">The sequence shown here is derived from an EMBL/GenBank/DDBJ whole genome shotgun (WGS) entry which is preliminary data.</text>
</comment>
<evidence type="ECO:0000256" key="1">
    <source>
        <dbReference type="SAM" id="MobiDB-lite"/>
    </source>
</evidence>
<name>A0A4R1HGT0_PSEEN</name>
<dbReference type="OrthoDB" id="6161020at2"/>
<organism evidence="2 3">
    <name type="scientific">Pseudonocardia endophytica</name>
    <dbReference type="NCBI Taxonomy" id="401976"/>
    <lineage>
        <taxon>Bacteria</taxon>
        <taxon>Bacillati</taxon>
        <taxon>Actinomycetota</taxon>
        <taxon>Actinomycetes</taxon>
        <taxon>Pseudonocardiales</taxon>
        <taxon>Pseudonocardiaceae</taxon>
        <taxon>Pseudonocardia</taxon>
    </lineage>
</organism>
<dbReference type="RefSeq" id="WP_132430131.1">
    <property type="nucleotide sequence ID" value="NZ_SMFZ01000002.1"/>
</dbReference>
<reference evidence="2 3" key="1">
    <citation type="submission" date="2019-03" db="EMBL/GenBank/DDBJ databases">
        <title>Sequencing the genomes of 1000 actinobacteria strains.</title>
        <authorList>
            <person name="Klenk H.-P."/>
        </authorList>
    </citation>
    <scope>NUCLEOTIDE SEQUENCE [LARGE SCALE GENOMIC DNA]</scope>
    <source>
        <strain evidence="2 3">DSM 44969</strain>
    </source>
</reference>
<dbReference type="InterPro" id="IPR021527">
    <property type="entry name" value="DUF2795"/>
</dbReference>
<dbReference type="Pfam" id="PF11387">
    <property type="entry name" value="DUF2795"/>
    <property type="match status" value="1"/>
</dbReference>
<keyword evidence="3" id="KW-1185">Reference proteome</keyword>
<dbReference type="Proteomes" id="UP000295560">
    <property type="component" value="Unassembled WGS sequence"/>
</dbReference>
<dbReference type="AlphaFoldDB" id="A0A4R1HGT0"/>
<gene>
    <name evidence="2" type="ORF">EV378_5359</name>
</gene>
<sequence>MTRRDDARVEKALQGADFPAGKQDLLDYAQTRDAGEETLQGLRALPDREFANLRDAVDAVPQEPEGSDVPGGTERVPDI</sequence>
<protein>
    <submittedName>
        <fullName evidence="2">Uncharacterized protein DUF2795</fullName>
    </submittedName>
</protein>
<dbReference type="EMBL" id="SMFZ01000002">
    <property type="protein sequence ID" value="TCK21377.1"/>
    <property type="molecule type" value="Genomic_DNA"/>
</dbReference>